<proteinExistence type="predicted"/>
<organism evidence="1 2">
    <name type="scientific">Candidatus Defluviibacterium haderslevense</name>
    <dbReference type="NCBI Taxonomy" id="2981993"/>
    <lineage>
        <taxon>Bacteria</taxon>
        <taxon>Pseudomonadati</taxon>
        <taxon>Bacteroidota</taxon>
        <taxon>Saprospiria</taxon>
        <taxon>Saprospirales</taxon>
        <taxon>Saprospiraceae</taxon>
        <taxon>Candidatus Defluviibacterium</taxon>
    </lineage>
</organism>
<dbReference type="Proteomes" id="UP000808349">
    <property type="component" value="Unassembled WGS sequence"/>
</dbReference>
<protein>
    <submittedName>
        <fullName evidence="1">Uncharacterized protein</fullName>
    </submittedName>
</protein>
<name>A0A9D7XGP3_9BACT</name>
<gene>
    <name evidence="1" type="ORF">IPO85_20985</name>
</gene>
<comment type="caution">
    <text evidence="1">The sequence shown here is derived from an EMBL/GenBank/DDBJ whole genome shotgun (WGS) entry which is preliminary data.</text>
</comment>
<evidence type="ECO:0000313" key="2">
    <source>
        <dbReference type="Proteomes" id="UP000808349"/>
    </source>
</evidence>
<evidence type="ECO:0000313" key="1">
    <source>
        <dbReference type="EMBL" id="MBK9719936.1"/>
    </source>
</evidence>
<dbReference type="EMBL" id="JADKFW010000021">
    <property type="protein sequence ID" value="MBK9719936.1"/>
    <property type="molecule type" value="Genomic_DNA"/>
</dbReference>
<reference evidence="1 2" key="1">
    <citation type="submission" date="2020-10" db="EMBL/GenBank/DDBJ databases">
        <title>Connecting structure to function with the recovery of over 1000 high-quality activated sludge metagenome-assembled genomes encoding full-length rRNA genes using long-read sequencing.</title>
        <authorList>
            <person name="Singleton C.M."/>
            <person name="Petriglieri F."/>
            <person name="Kristensen J.M."/>
            <person name="Kirkegaard R.H."/>
            <person name="Michaelsen T.Y."/>
            <person name="Andersen M.H."/>
            <person name="Karst S.M."/>
            <person name="Dueholm M.S."/>
            <person name="Nielsen P.H."/>
            <person name="Albertsen M."/>
        </authorList>
    </citation>
    <scope>NUCLEOTIDE SEQUENCE [LARGE SCALE GENOMIC DNA]</scope>
    <source>
        <strain evidence="1">Ribe_18-Q3-R11-54_BAT3C.373</strain>
    </source>
</reference>
<accession>A0A9D7XGP3</accession>
<dbReference type="AlphaFoldDB" id="A0A9D7XGP3"/>
<sequence>MNIFQDHERLLNPVNFINATYNALNGLIGVHYQLSSYCNMYVHRGLSCYSAISDAMLLLNEDQSQNILINVYDEITPDHYFIKSRLEYWKSDPCEDRELLKSTSHGTTAGEGATSMILSSNKDEATNQVCLELLGANNKASSTTISKDLLTFIQTHKPDLILCGYNGDIRFKEYVSTLQEEYKIPVLSWKPLSGEFETADGFGIWFGHSILKKGFLDEKYGFLQVNQTHSQAEFKKKIERILIYNHFLEKIMSCIL</sequence>